<protein>
    <submittedName>
        <fullName evidence="7">DUF781 family protein</fullName>
    </submittedName>
</protein>
<dbReference type="OrthoDB" id="17046at2759"/>
<dbReference type="PANTHER" id="PTHR18820">
    <property type="entry name" value="LEG1"/>
    <property type="match status" value="1"/>
</dbReference>
<gene>
    <name evidence="7" type="ORF">DLAC_08373</name>
</gene>
<proteinExistence type="inferred from homology"/>
<evidence type="ECO:0000256" key="6">
    <source>
        <dbReference type="SAM" id="SignalP"/>
    </source>
</evidence>
<keyword evidence="8" id="KW-1185">Reference proteome</keyword>
<keyword evidence="4 6" id="KW-0732">Signal</keyword>
<dbReference type="Proteomes" id="UP000076078">
    <property type="component" value="Unassembled WGS sequence"/>
</dbReference>
<dbReference type="GO" id="GO:0005615">
    <property type="term" value="C:extracellular space"/>
    <property type="evidence" value="ECO:0007669"/>
    <property type="project" value="TreeGrafter"/>
</dbReference>
<dbReference type="InterPro" id="IPR008499">
    <property type="entry name" value="Leg1"/>
</dbReference>
<comment type="subcellular location">
    <subcellularLocation>
        <location evidence="1">Secreted</location>
    </subcellularLocation>
</comment>
<comment type="similarity">
    <text evidence="2">Belongs to the LEG1 family.</text>
</comment>
<keyword evidence="5" id="KW-0325">Glycoprotein</keyword>
<dbReference type="OMA" id="PKLMDDW"/>
<evidence type="ECO:0000313" key="8">
    <source>
        <dbReference type="Proteomes" id="UP000076078"/>
    </source>
</evidence>
<dbReference type="EMBL" id="LODT01000035">
    <property type="protein sequence ID" value="KYQ91408.1"/>
    <property type="molecule type" value="Genomic_DNA"/>
</dbReference>
<dbReference type="PANTHER" id="PTHR18820:SF1">
    <property type="entry name" value="PROTEIN LEG1 HOMOLOG"/>
    <property type="match status" value="1"/>
</dbReference>
<evidence type="ECO:0000256" key="4">
    <source>
        <dbReference type="ARBA" id="ARBA00022729"/>
    </source>
</evidence>
<name>A0A151ZBU2_TIELA</name>
<feature type="signal peptide" evidence="6">
    <location>
        <begin position="1"/>
        <end position="20"/>
    </location>
</feature>
<comment type="caution">
    <text evidence="7">The sequence shown here is derived from an EMBL/GenBank/DDBJ whole genome shotgun (WGS) entry which is preliminary data.</text>
</comment>
<dbReference type="AlphaFoldDB" id="A0A151ZBU2"/>
<keyword evidence="3" id="KW-0964">Secreted</keyword>
<dbReference type="Pfam" id="PF05612">
    <property type="entry name" value="Leg1"/>
    <property type="match status" value="1"/>
</dbReference>
<reference evidence="7 8" key="1">
    <citation type="submission" date="2015-12" db="EMBL/GenBank/DDBJ databases">
        <title>Dictyostelia acquired genes for synthesis and detection of signals that induce cell-type specialization by lateral gene transfer from prokaryotes.</title>
        <authorList>
            <person name="Gloeckner G."/>
            <person name="Schaap P."/>
        </authorList>
    </citation>
    <scope>NUCLEOTIDE SEQUENCE [LARGE SCALE GENOMIC DNA]</scope>
    <source>
        <strain evidence="7 8">TK</strain>
    </source>
</reference>
<accession>A0A151ZBU2</accession>
<evidence type="ECO:0000256" key="5">
    <source>
        <dbReference type="ARBA" id="ARBA00023180"/>
    </source>
</evidence>
<evidence type="ECO:0000256" key="2">
    <source>
        <dbReference type="ARBA" id="ARBA00009122"/>
    </source>
</evidence>
<organism evidence="7 8">
    <name type="scientific">Tieghemostelium lacteum</name>
    <name type="common">Slime mold</name>
    <name type="synonym">Dictyostelium lacteum</name>
    <dbReference type="NCBI Taxonomy" id="361077"/>
    <lineage>
        <taxon>Eukaryota</taxon>
        <taxon>Amoebozoa</taxon>
        <taxon>Evosea</taxon>
        <taxon>Eumycetozoa</taxon>
        <taxon>Dictyostelia</taxon>
        <taxon>Dictyosteliales</taxon>
        <taxon>Raperosteliaceae</taxon>
        <taxon>Tieghemostelium</taxon>
    </lineage>
</organism>
<sequence>MMMKKLVLILFVILFSLSNCQEITVDPWIFQERVSLFDNLLEIHLPLVFGESNENNCLYGLPLQLNWQNRSGRLNGAMTNGKYRIDEYSWWADMNYYLSVIPYLAAMELNMVPQVNIVPPRFMNASLFCLTYEKCNKTVMDNWVNYFRLLRNLQQGQQNNSGTVEEMNKQLLEIMWIAHTGSINHALMTFNTQLNLYNVKESKFGFGWANFVEILSIINFNTNYTQVSAMEIALPFRLLKWYDFPPLISDLPEPQQVIVSTMFDIADVSKTIFWEPFLDSLRNIVKNPRCQEMLNRQLQAFVYHPVNTLLFILKDIILSCPQ</sequence>
<evidence type="ECO:0000313" key="7">
    <source>
        <dbReference type="EMBL" id="KYQ91408.1"/>
    </source>
</evidence>
<dbReference type="InParanoid" id="A0A151ZBU2"/>
<evidence type="ECO:0000256" key="1">
    <source>
        <dbReference type="ARBA" id="ARBA00004613"/>
    </source>
</evidence>
<evidence type="ECO:0000256" key="3">
    <source>
        <dbReference type="ARBA" id="ARBA00022525"/>
    </source>
</evidence>
<feature type="chain" id="PRO_5007593102" evidence="6">
    <location>
        <begin position="21"/>
        <end position="322"/>
    </location>
</feature>